<dbReference type="GeneID" id="16881059"/>
<dbReference type="OrthoDB" id="19280at10239"/>
<proteinExistence type="predicted"/>
<gene>
    <name evidence="1" type="ORF">Phi19:3_gp083</name>
</gene>
<dbReference type="EMBL" id="KC821608">
    <property type="protein sequence ID" value="AGO47487.1"/>
    <property type="molecule type" value="Genomic_DNA"/>
</dbReference>
<evidence type="ECO:0000313" key="2">
    <source>
        <dbReference type="Proteomes" id="UP000014731"/>
    </source>
</evidence>
<evidence type="ECO:0000313" key="1">
    <source>
        <dbReference type="EMBL" id="AGO47487.1"/>
    </source>
</evidence>
<sequence length="82" mass="9552">MITLNVFIYPEDDITRIENDIDPITPMDQCEYLECTFYQIAYVRRYDDNFAEVGSNGESFVVAHSMEEVNMKIQLDGALYIN</sequence>
<keyword evidence="2" id="KW-1185">Reference proteome</keyword>
<organism evidence="1 2">
    <name type="scientific">Cellulophaga phage phi19:3</name>
    <dbReference type="NCBI Taxonomy" id="1327971"/>
    <lineage>
        <taxon>Viruses</taxon>
        <taxon>Duplodnaviria</taxon>
        <taxon>Heunggongvirae</taxon>
        <taxon>Uroviricota</taxon>
        <taxon>Caudoviricetes</taxon>
        <taxon>Pachyviridae</taxon>
        <taxon>Baltivirus</taxon>
        <taxon>Baltivirus phi19tres</taxon>
    </lineage>
</organism>
<dbReference type="Proteomes" id="UP000014731">
    <property type="component" value="Segment"/>
</dbReference>
<name>R9ZYY5_9CAUD</name>
<dbReference type="KEGG" id="vg:16881059"/>
<dbReference type="RefSeq" id="YP_008240868.1">
    <property type="nucleotide sequence ID" value="NC_021789.1"/>
</dbReference>
<protein>
    <submittedName>
        <fullName evidence="1">Uncharacterized protein</fullName>
    </submittedName>
</protein>
<reference evidence="1 2" key="1">
    <citation type="journal article" date="2013" name="Proc. Natl. Acad. Sci. U.S.A.">
        <title>Twelve previously unknown phage genera are ubiquitous in global oceans.</title>
        <authorList>
            <person name="Holmfeldt K."/>
            <person name="Solonenko N."/>
            <person name="Shah M."/>
            <person name="Corrier K."/>
            <person name="Riemann L."/>
            <person name="Verberkmoes N.C."/>
            <person name="Sullivan M.B."/>
        </authorList>
    </citation>
    <scope>NUCLEOTIDE SEQUENCE [LARGE SCALE GENOMIC DNA]</scope>
    <source>
        <strain evidence="1">Phi19:3</strain>
    </source>
</reference>
<reference evidence="2" key="2">
    <citation type="submission" date="2013-03" db="EMBL/GenBank/DDBJ databases">
        <title>The Cellulophaga phages: a novel, diverse, and globally ubiquitous model system.</title>
        <authorList>
            <person name="Holmfeldt K."/>
            <person name="Solonenko N."/>
            <person name="Shah M."/>
            <person name="Corrier K."/>
            <person name="Riemann L."/>
            <person name="VerBerkmoes N.C."/>
            <person name="Sullivan M.B."/>
        </authorList>
    </citation>
    <scope>NUCLEOTIDE SEQUENCE [LARGE SCALE GENOMIC DNA]</scope>
</reference>
<accession>R9ZYY5</accession>